<dbReference type="RefSeq" id="XP_022322340.1">
    <property type="nucleotide sequence ID" value="XM_022466632.1"/>
</dbReference>
<reference evidence="3" key="1">
    <citation type="submission" date="2025-08" db="UniProtKB">
        <authorList>
            <consortium name="RefSeq"/>
        </authorList>
    </citation>
    <scope>IDENTIFICATION</scope>
    <source>
        <tissue evidence="3">Whole sample</tissue>
    </source>
</reference>
<gene>
    <name evidence="3" type="primary">LOC111123916</name>
</gene>
<evidence type="ECO:0000256" key="1">
    <source>
        <dbReference type="PROSITE-ProRule" id="PRU00221"/>
    </source>
</evidence>
<organism evidence="2 3">
    <name type="scientific">Crassostrea virginica</name>
    <name type="common">Eastern oyster</name>
    <dbReference type="NCBI Taxonomy" id="6565"/>
    <lineage>
        <taxon>Eukaryota</taxon>
        <taxon>Metazoa</taxon>
        <taxon>Spiralia</taxon>
        <taxon>Lophotrochozoa</taxon>
        <taxon>Mollusca</taxon>
        <taxon>Bivalvia</taxon>
        <taxon>Autobranchia</taxon>
        <taxon>Pteriomorphia</taxon>
        <taxon>Ostreida</taxon>
        <taxon>Ostreoidea</taxon>
        <taxon>Ostreidae</taxon>
        <taxon>Crassostrea</taxon>
    </lineage>
</organism>
<evidence type="ECO:0000313" key="3">
    <source>
        <dbReference type="RefSeq" id="XP_022322340.1"/>
    </source>
</evidence>
<dbReference type="AlphaFoldDB" id="A0A8B8D3P9"/>
<dbReference type="InterPro" id="IPR015943">
    <property type="entry name" value="WD40/YVTN_repeat-like_dom_sf"/>
</dbReference>
<name>A0A8B8D3P9_CRAVI</name>
<dbReference type="KEGG" id="cvn:111123916"/>
<accession>A0A8B8D3P9</accession>
<dbReference type="InterPro" id="IPR036322">
    <property type="entry name" value="WD40_repeat_dom_sf"/>
</dbReference>
<dbReference type="Pfam" id="PF00400">
    <property type="entry name" value="WD40"/>
    <property type="match status" value="1"/>
</dbReference>
<keyword evidence="1" id="KW-0853">WD repeat</keyword>
<dbReference type="InterPro" id="IPR001680">
    <property type="entry name" value="WD40_rpt"/>
</dbReference>
<evidence type="ECO:0000313" key="2">
    <source>
        <dbReference type="Proteomes" id="UP000694844"/>
    </source>
</evidence>
<dbReference type="OrthoDB" id="6275838at2759"/>
<dbReference type="PROSITE" id="PS50082">
    <property type="entry name" value="WD_REPEATS_2"/>
    <property type="match status" value="1"/>
</dbReference>
<sequence length="115" mass="12359">MNQTQHEVTDPCLLRLDANTDCTVILPRDEAVTGLRNGDLVVWSLRTGQPSRQLLSGTGVHAHNKEVKAVVLSEDNRYLVSASADGTLKCGTCNRAAAQHAPGSQGRGMVRCNFS</sequence>
<dbReference type="GeneID" id="111123916"/>
<feature type="repeat" description="WD" evidence="1">
    <location>
        <begin position="60"/>
        <end position="89"/>
    </location>
</feature>
<proteinExistence type="predicted"/>
<dbReference type="SUPFAM" id="SSF50978">
    <property type="entry name" value="WD40 repeat-like"/>
    <property type="match status" value="1"/>
</dbReference>
<dbReference type="Proteomes" id="UP000694844">
    <property type="component" value="Chromosome 3"/>
</dbReference>
<keyword evidence="2" id="KW-1185">Reference proteome</keyword>
<protein>
    <submittedName>
        <fullName evidence="3">Uncharacterized protein LOC111123916</fullName>
    </submittedName>
</protein>
<dbReference type="Gene3D" id="2.130.10.10">
    <property type="entry name" value="YVTN repeat-like/Quinoprotein amine dehydrogenase"/>
    <property type="match status" value="1"/>
</dbReference>